<dbReference type="AlphaFoldDB" id="A0A6G1FQL5"/>
<keyword evidence="4" id="KW-1185">Reference proteome</keyword>
<evidence type="ECO:0000313" key="4">
    <source>
        <dbReference type="Proteomes" id="UP000504638"/>
    </source>
</evidence>
<feature type="compositionally biased region" description="Polar residues" evidence="1">
    <location>
        <begin position="37"/>
        <end position="53"/>
    </location>
</feature>
<proteinExistence type="predicted"/>
<dbReference type="OrthoDB" id="3562657at2759"/>
<reference evidence="5" key="2">
    <citation type="submission" date="2020-04" db="EMBL/GenBank/DDBJ databases">
        <authorList>
            <consortium name="NCBI Genome Project"/>
        </authorList>
    </citation>
    <scope>NUCLEOTIDE SEQUENCE</scope>
    <source>
        <strain evidence="5">CBS 781.70</strain>
    </source>
</reference>
<dbReference type="InterPro" id="IPR001005">
    <property type="entry name" value="SANT/Myb"/>
</dbReference>
<feature type="region of interest" description="Disordered" evidence="1">
    <location>
        <begin position="399"/>
        <end position="473"/>
    </location>
</feature>
<feature type="domain" description="Myb-like" evidence="2">
    <location>
        <begin position="612"/>
        <end position="656"/>
    </location>
</feature>
<dbReference type="InterPro" id="IPR009057">
    <property type="entry name" value="Homeodomain-like_sf"/>
</dbReference>
<reference evidence="3 5" key="1">
    <citation type="submission" date="2020-01" db="EMBL/GenBank/DDBJ databases">
        <authorList>
            <consortium name="DOE Joint Genome Institute"/>
            <person name="Haridas S."/>
            <person name="Albert R."/>
            <person name="Binder M."/>
            <person name="Bloem J."/>
            <person name="Labutti K."/>
            <person name="Salamov A."/>
            <person name="Andreopoulos B."/>
            <person name="Baker S.E."/>
            <person name="Barry K."/>
            <person name="Bills G."/>
            <person name="Bluhm B.H."/>
            <person name="Cannon C."/>
            <person name="Castanera R."/>
            <person name="Culley D.E."/>
            <person name="Daum C."/>
            <person name="Ezra D."/>
            <person name="Gonzalez J.B."/>
            <person name="Henrissat B."/>
            <person name="Kuo A."/>
            <person name="Liang C."/>
            <person name="Lipzen A."/>
            <person name="Lutzoni F."/>
            <person name="Magnuson J."/>
            <person name="Mondo S."/>
            <person name="Nolan M."/>
            <person name="Ohm R."/>
            <person name="Pangilinan J."/>
            <person name="Park H.-J."/>
            <person name="Ramirez L."/>
            <person name="Alfaro M."/>
            <person name="Sun H."/>
            <person name="Tritt A."/>
            <person name="Yoshinaga Y."/>
            <person name="Zwiers L.-H."/>
            <person name="Turgeon B.G."/>
            <person name="Goodwin S.B."/>
            <person name="Spatafora J.W."/>
            <person name="Crous P.W."/>
            <person name="Grigoriev I.V."/>
        </authorList>
    </citation>
    <scope>NUCLEOTIDE SEQUENCE</scope>
    <source>
        <strain evidence="3 5">CBS 781.70</strain>
    </source>
</reference>
<dbReference type="SUPFAM" id="SSF46689">
    <property type="entry name" value="Homeodomain-like"/>
    <property type="match status" value="1"/>
</dbReference>
<protein>
    <recommendedName>
        <fullName evidence="2">Myb-like domain-containing protein</fullName>
    </recommendedName>
</protein>
<feature type="compositionally biased region" description="Basic residues" evidence="1">
    <location>
        <begin position="410"/>
        <end position="423"/>
    </location>
</feature>
<dbReference type="Gene3D" id="1.10.10.60">
    <property type="entry name" value="Homeodomain-like"/>
    <property type="match status" value="1"/>
</dbReference>
<evidence type="ECO:0000313" key="3">
    <source>
        <dbReference type="EMBL" id="KAF1808000.1"/>
    </source>
</evidence>
<dbReference type="PROSITE" id="PS50090">
    <property type="entry name" value="MYB_LIKE"/>
    <property type="match status" value="1"/>
</dbReference>
<feature type="compositionally biased region" description="Polar residues" evidence="1">
    <location>
        <begin position="1"/>
        <end position="13"/>
    </location>
</feature>
<dbReference type="RefSeq" id="XP_033529631.1">
    <property type="nucleotide sequence ID" value="XM_033674778.1"/>
</dbReference>
<evidence type="ECO:0000259" key="2">
    <source>
        <dbReference type="PROSITE" id="PS50090"/>
    </source>
</evidence>
<feature type="region of interest" description="Disordered" evidence="1">
    <location>
        <begin position="1"/>
        <end position="101"/>
    </location>
</feature>
<feature type="region of interest" description="Disordered" evidence="1">
    <location>
        <begin position="364"/>
        <end position="383"/>
    </location>
</feature>
<feature type="compositionally biased region" description="Basic and acidic residues" evidence="1">
    <location>
        <begin position="330"/>
        <end position="341"/>
    </location>
</feature>
<feature type="compositionally biased region" description="Polar residues" evidence="1">
    <location>
        <begin position="424"/>
        <end position="435"/>
    </location>
</feature>
<reference evidence="5" key="3">
    <citation type="submission" date="2025-04" db="UniProtKB">
        <authorList>
            <consortium name="RefSeq"/>
        </authorList>
    </citation>
    <scope>IDENTIFICATION</scope>
    <source>
        <strain evidence="5">CBS 781.70</strain>
    </source>
</reference>
<feature type="region of interest" description="Disordered" evidence="1">
    <location>
        <begin position="114"/>
        <end position="358"/>
    </location>
</feature>
<accession>A0A6G1FQL5</accession>
<feature type="compositionally biased region" description="Basic and acidic residues" evidence="1">
    <location>
        <begin position="364"/>
        <end position="382"/>
    </location>
</feature>
<gene>
    <name evidence="3 5" type="ORF">P152DRAFT_259197</name>
</gene>
<feature type="region of interest" description="Disordered" evidence="1">
    <location>
        <begin position="555"/>
        <end position="605"/>
    </location>
</feature>
<name>A0A6G1FQL5_9PEZI</name>
<feature type="compositionally biased region" description="Polar residues" evidence="1">
    <location>
        <begin position="65"/>
        <end position="83"/>
    </location>
</feature>
<feature type="compositionally biased region" description="Basic and acidic residues" evidence="1">
    <location>
        <begin position="293"/>
        <end position="303"/>
    </location>
</feature>
<evidence type="ECO:0000313" key="5">
    <source>
        <dbReference type="RefSeq" id="XP_033529631.1"/>
    </source>
</evidence>
<sequence>MTATTAPCSSDTQSHFRRSDNFRYYSGLPKSQRPKTRTPNSGHGAGDSTNTLWTDIDDILESEGLTRSNPAQQSAGGASTGNCPDTAILVENSESYTGSEDELPALNVLLSAGSQRPELSGSSAADRARDSSSSQAIESGDILPPGQNDEPSNGVDVPRSGTDMSHDRAMDDSVSVADHTRLPIESLVQSTETAESTNLQPLEETDGNTNENNDPIINPSSIKQRKWTRSSSRTTPPADLNAARGARSQHQIDSQPLEEPRPAKRSRRSRSGEPPPPDTVAPNIGFDSSGRCETPRICHRVERQLSGSGDAEISPQNDDEGDAANNRGRGRSEHINRDRSGNRVLTSTSPPPAPSPHTIRAYQRRETDDPIQEHSQLRDTADYGRCYGYDTDEVHAVDDDHGIRSLRPPLGRRHRGKIQRRRQPFQSNAGRNTPTFPRDQRATRPPSSPNPDHPAARRNDGDNRDGDDSGPVTVARFNVTDISLRPTPGDTFLAATVKADGDIGVISYSKLLTLIENILGVPKIQDITLKPLAAGQWLLTGFIRNHYLNAGVTTQHEVTSNPRRDTTEATVPMANTSDSEDDCSVGRSDSTVSDDEAGDEKYIDQGIDGGTRRRWEPLEEQRLLAYKAEGKPWPWIFRKFPDRTPGAVRVRWHMLHRSQEAANDATEL</sequence>
<feature type="compositionally biased region" description="Basic and acidic residues" evidence="1">
    <location>
        <begin position="454"/>
        <end position="467"/>
    </location>
</feature>
<evidence type="ECO:0000256" key="1">
    <source>
        <dbReference type="SAM" id="MobiDB-lite"/>
    </source>
</evidence>
<feature type="compositionally biased region" description="Polar residues" evidence="1">
    <location>
        <begin position="187"/>
        <end position="200"/>
    </location>
</feature>
<organism evidence="3">
    <name type="scientific">Eremomyces bilateralis CBS 781.70</name>
    <dbReference type="NCBI Taxonomy" id="1392243"/>
    <lineage>
        <taxon>Eukaryota</taxon>
        <taxon>Fungi</taxon>
        <taxon>Dikarya</taxon>
        <taxon>Ascomycota</taxon>
        <taxon>Pezizomycotina</taxon>
        <taxon>Dothideomycetes</taxon>
        <taxon>Dothideomycetes incertae sedis</taxon>
        <taxon>Eremomycetales</taxon>
        <taxon>Eremomycetaceae</taxon>
        <taxon>Eremomyces</taxon>
    </lineage>
</organism>
<dbReference type="EMBL" id="ML975194">
    <property type="protein sequence ID" value="KAF1808000.1"/>
    <property type="molecule type" value="Genomic_DNA"/>
</dbReference>
<dbReference type="GeneID" id="54415348"/>
<dbReference type="Proteomes" id="UP000504638">
    <property type="component" value="Unplaced"/>
</dbReference>